<protein>
    <recommendedName>
        <fullName evidence="2">2-dehydropantoate 2-reductase</fullName>
        <ecNumber evidence="2">1.1.1.169</ecNumber>
    </recommendedName>
    <alternativeName>
        <fullName evidence="5">Ketopantoate reductase</fullName>
    </alternativeName>
</protein>
<organism evidence="8 9">
    <name type="scientific">Malassezia restricta (strain ATCC 96810 / NBRC 103918 / CBS 7877)</name>
    <name type="common">Seborrheic dermatitis infection agent</name>
    <dbReference type="NCBI Taxonomy" id="425264"/>
    <lineage>
        <taxon>Eukaryota</taxon>
        <taxon>Fungi</taxon>
        <taxon>Dikarya</taxon>
        <taxon>Basidiomycota</taxon>
        <taxon>Ustilaginomycotina</taxon>
        <taxon>Malasseziomycetes</taxon>
        <taxon>Malasseziales</taxon>
        <taxon>Malasseziaceae</taxon>
        <taxon>Malassezia</taxon>
    </lineage>
</organism>
<dbReference type="GO" id="GO:0008677">
    <property type="term" value="F:2-dehydropantoate 2-reductase activity"/>
    <property type="evidence" value="ECO:0007669"/>
    <property type="project" value="UniProtKB-EC"/>
</dbReference>
<dbReference type="OrthoDB" id="73846at2759"/>
<dbReference type="SUPFAM" id="SSF48179">
    <property type="entry name" value="6-phosphogluconate dehydrogenase C-terminal domain-like"/>
    <property type="match status" value="1"/>
</dbReference>
<evidence type="ECO:0000256" key="5">
    <source>
        <dbReference type="ARBA" id="ARBA00032024"/>
    </source>
</evidence>
<dbReference type="Proteomes" id="UP000269793">
    <property type="component" value="Chromosome I"/>
</dbReference>
<sequence length="429" mass="46976">MHVHILGVGAVGTLIATHLRAAVRQGLMMRAFPPRSPVRSAVAAHLPDAAKTTITLHMREKAFARSSPVFRELRVNHDGACMSERGYAVELVSPIDPAQPQVLLPDKDGMAREWPGAEPYPLDSLIIMTKADATYAAIRSLVPRITPSTTIVLLQNGMGVLDMLLERLWPQPHSRPHFVLASTTHGCYLKKPLHAVHAGFGSIHLGIVPSLRLRGLESRSGELDWHALPEDSLRQTLALLLSLPLDVHWEPIRSYQLRALRKLAINACINPTTALVDCKNGDLFGTPAALELFRVLCTEMSQVLEAYARDAKAAESSNETEAAHLSSLPLADLLTQTDSEGLPLLDASLKPASLLHEVENVVRATASNWSSMHQDIKTRRGKTEIDFINGYITELGRAYGIPTPANDMMTNLIKLKAQRVTGSWNANAM</sequence>
<dbReference type="InterPro" id="IPR008927">
    <property type="entry name" value="6-PGluconate_DH-like_C_sf"/>
</dbReference>
<dbReference type="NCBIfam" id="TIGR00745">
    <property type="entry name" value="apbA_panE"/>
    <property type="match status" value="1"/>
</dbReference>
<dbReference type="InterPro" id="IPR013332">
    <property type="entry name" value="KPR_N"/>
</dbReference>
<dbReference type="InterPro" id="IPR036291">
    <property type="entry name" value="NAD(P)-bd_dom_sf"/>
</dbReference>
<evidence type="ECO:0000259" key="7">
    <source>
        <dbReference type="Pfam" id="PF08546"/>
    </source>
</evidence>
<evidence type="ECO:0000256" key="2">
    <source>
        <dbReference type="ARBA" id="ARBA00013014"/>
    </source>
</evidence>
<evidence type="ECO:0000313" key="8">
    <source>
        <dbReference type="EMBL" id="AYO41627.1"/>
    </source>
</evidence>
<dbReference type="GO" id="GO:0050661">
    <property type="term" value="F:NADP binding"/>
    <property type="evidence" value="ECO:0007669"/>
    <property type="project" value="TreeGrafter"/>
</dbReference>
<comment type="similarity">
    <text evidence="1">Belongs to the ketopantoate reductase family.</text>
</comment>
<dbReference type="EMBL" id="CP033148">
    <property type="protein sequence ID" value="AYO41627.1"/>
    <property type="molecule type" value="Genomic_DNA"/>
</dbReference>
<dbReference type="InterPro" id="IPR050838">
    <property type="entry name" value="Ketopantoate_reductase"/>
</dbReference>
<dbReference type="SUPFAM" id="SSF51735">
    <property type="entry name" value="NAD(P)-binding Rossmann-fold domains"/>
    <property type="match status" value="1"/>
</dbReference>
<accession>A0A3G2S6F1</accession>
<dbReference type="InterPro" id="IPR013752">
    <property type="entry name" value="KPA_reductase"/>
</dbReference>
<dbReference type="InterPro" id="IPR003710">
    <property type="entry name" value="ApbA"/>
</dbReference>
<keyword evidence="9" id="KW-1185">Reference proteome</keyword>
<keyword evidence="3" id="KW-0521">NADP</keyword>
<dbReference type="Gene3D" id="1.10.1040.10">
    <property type="entry name" value="N-(1-d-carboxylethyl)-l-norvaline Dehydrogenase, domain 2"/>
    <property type="match status" value="1"/>
</dbReference>
<dbReference type="EC" id="1.1.1.169" evidence="2"/>
<dbReference type="GO" id="GO:0005739">
    <property type="term" value="C:mitochondrion"/>
    <property type="evidence" value="ECO:0007669"/>
    <property type="project" value="TreeGrafter"/>
</dbReference>
<dbReference type="Gene3D" id="3.40.50.720">
    <property type="entry name" value="NAD(P)-binding Rossmann-like Domain"/>
    <property type="match status" value="1"/>
</dbReference>
<reference evidence="8 9" key="1">
    <citation type="submission" date="2018-10" db="EMBL/GenBank/DDBJ databases">
        <title>Complete genome sequence of Malassezia restricta CBS 7877.</title>
        <authorList>
            <person name="Morand S.C."/>
            <person name="Bertignac M."/>
            <person name="Iltis A."/>
            <person name="Kolder I."/>
            <person name="Pirovano W."/>
            <person name="Jourdain R."/>
            <person name="Clavaud C."/>
        </authorList>
    </citation>
    <scope>NUCLEOTIDE SEQUENCE [LARGE SCALE GENOMIC DNA]</scope>
    <source>
        <strain evidence="8 9">CBS 7877</strain>
    </source>
</reference>
<dbReference type="VEuPathDB" id="FungiDB:DNF11_0677"/>
<evidence type="ECO:0000313" key="9">
    <source>
        <dbReference type="Proteomes" id="UP000269793"/>
    </source>
</evidence>
<feature type="domain" description="Ketopantoate reductase N-terminal" evidence="6">
    <location>
        <begin position="75"/>
        <end position="208"/>
    </location>
</feature>
<evidence type="ECO:0000256" key="1">
    <source>
        <dbReference type="ARBA" id="ARBA00007870"/>
    </source>
</evidence>
<name>A0A3G2S6F1_MALR7</name>
<evidence type="ECO:0000256" key="4">
    <source>
        <dbReference type="ARBA" id="ARBA00023002"/>
    </source>
</evidence>
<feature type="domain" description="Ketopantoate reductase C-terminal" evidence="7">
    <location>
        <begin position="256"/>
        <end position="416"/>
    </location>
</feature>
<dbReference type="PANTHER" id="PTHR43765">
    <property type="entry name" value="2-DEHYDROPANTOATE 2-REDUCTASE-RELATED"/>
    <property type="match status" value="1"/>
</dbReference>
<evidence type="ECO:0000259" key="6">
    <source>
        <dbReference type="Pfam" id="PF02558"/>
    </source>
</evidence>
<dbReference type="AlphaFoldDB" id="A0A3G2S6F1"/>
<dbReference type="PANTHER" id="PTHR43765:SF2">
    <property type="entry name" value="2-DEHYDROPANTOATE 2-REDUCTASE"/>
    <property type="match status" value="1"/>
</dbReference>
<evidence type="ECO:0000256" key="3">
    <source>
        <dbReference type="ARBA" id="ARBA00022857"/>
    </source>
</evidence>
<dbReference type="Pfam" id="PF02558">
    <property type="entry name" value="ApbA"/>
    <property type="match status" value="1"/>
</dbReference>
<dbReference type="GO" id="GO:0015940">
    <property type="term" value="P:pantothenate biosynthetic process"/>
    <property type="evidence" value="ECO:0007669"/>
    <property type="project" value="InterPro"/>
</dbReference>
<keyword evidence="4 8" id="KW-0560">Oxidoreductase</keyword>
<proteinExistence type="inferred from homology"/>
<gene>
    <name evidence="8" type="ORF">DNF11_0677</name>
</gene>
<dbReference type="Pfam" id="PF08546">
    <property type="entry name" value="ApbA_C"/>
    <property type="match status" value="1"/>
</dbReference>
<dbReference type="STRING" id="425264.A0A3G2S6F1"/>
<dbReference type="InterPro" id="IPR013328">
    <property type="entry name" value="6PGD_dom2"/>
</dbReference>